<evidence type="ECO:0000313" key="2">
    <source>
        <dbReference type="Proteomes" id="UP000054350"/>
    </source>
</evidence>
<reference evidence="2" key="2">
    <citation type="submission" date="2009-11" db="EMBL/GenBank/DDBJ databases">
        <title>The Genome Sequence of Allomyces macrogynus strain ATCC 38327.</title>
        <authorList>
            <consortium name="The Broad Institute Genome Sequencing Platform"/>
            <person name="Russ C."/>
            <person name="Cuomo C."/>
            <person name="Shea T."/>
            <person name="Young S.K."/>
            <person name="Zeng Q."/>
            <person name="Koehrsen M."/>
            <person name="Haas B."/>
            <person name="Borodovsky M."/>
            <person name="Guigo R."/>
            <person name="Alvarado L."/>
            <person name="Berlin A."/>
            <person name="Borenstein D."/>
            <person name="Chen Z."/>
            <person name="Engels R."/>
            <person name="Freedman E."/>
            <person name="Gellesch M."/>
            <person name="Goldberg J."/>
            <person name="Griggs A."/>
            <person name="Gujja S."/>
            <person name="Heiman D."/>
            <person name="Hepburn T."/>
            <person name="Howarth C."/>
            <person name="Jen D."/>
            <person name="Larson L."/>
            <person name="Lewis B."/>
            <person name="Mehta T."/>
            <person name="Park D."/>
            <person name="Pearson M."/>
            <person name="Roberts A."/>
            <person name="Saif S."/>
            <person name="Shenoy N."/>
            <person name="Sisk P."/>
            <person name="Stolte C."/>
            <person name="Sykes S."/>
            <person name="Walk T."/>
            <person name="White J."/>
            <person name="Yandava C."/>
            <person name="Burger G."/>
            <person name="Gray M.W."/>
            <person name="Holland P.W.H."/>
            <person name="King N."/>
            <person name="Lang F.B.F."/>
            <person name="Roger A.J."/>
            <person name="Ruiz-Trillo I."/>
            <person name="Lander E."/>
            <person name="Nusbaum C."/>
        </authorList>
    </citation>
    <scope>NUCLEOTIDE SEQUENCE [LARGE SCALE GENOMIC DNA]</scope>
    <source>
        <strain evidence="2">ATCC 38327</strain>
    </source>
</reference>
<dbReference type="InterPro" id="IPR006311">
    <property type="entry name" value="TAT_signal"/>
</dbReference>
<dbReference type="Proteomes" id="UP000054350">
    <property type="component" value="Unassembled WGS sequence"/>
</dbReference>
<sequence>MTTDWARRRAQLRRRSAAAAAAATSAPAPAPLRYARELAMCRDLLAYLDAHPALSRVTHPPTADSTAPTMALPDPNAPPPLLLPTVPVPTPPASPDHAIPMTAARRRTLSAPASAAALPSARGVVFKFPLHVMEAFWALAVPVPVTVAEAPATRDAVLARMRWYERKVETEGGEGAGVSLPSPSVE</sequence>
<dbReference type="VEuPathDB" id="FungiDB:AMAG_19519"/>
<dbReference type="PROSITE" id="PS51318">
    <property type="entry name" value="TAT"/>
    <property type="match status" value="1"/>
</dbReference>
<protein>
    <submittedName>
        <fullName evidence="1">Uncharacterized protein</fullName>
    </submittedName>
</protein>
<reference evidence="1 2" key="1">
    <citation type="submission" date="2009-11" db="EMBL/GenBank/DDBJ databases">
        <title>Annotation of Allomyces macrogynus ATCC 38327.</title>
        <authorList>
            <consortium name="The Broad Institute Genome Sequencing Platform"/>
            <person name="Russ C."/>
            <person name="Cuomo C."/>
            <person name="Burger G."/>
            <person name="Gray M.W."/>
            <person name="Holland P.W.H."/>
            <person name="King N."/>
            <person name="Lang F.B.F."/>
            <person name="Roger A.J."/>
            <person name="Ruiz-Trillo I."/>
            <person name="Young S.K."/>
            <person name="Zeng Q."/>
            <person name="Gargeya S."/>
            <person name="Fitzgerald M."/>
            <person name="Haas B."/>
            <person name="Abouelleil A."/>
            <person name="Alvarado L."/>
            <person name="Arachchi H.M."/>
            <person name="Berlin A."/>
            <person name="Chapman S.B."/>
            <person name="Gearin G."/>
            <person name="Goldberg J."/>
            <person name="Griggs A."/>
            <person name="Gujja S."/>
            <person name="Hansen M."/>
            <person name="Heiman D."/>
            <person name="Howarth C."/>
            <person name="Larimer J."/>
            <person name="Lui A."/>
            <person name="MacDonald P.J.P."/>
            <person name="McCowen C."/>
            <person name="Montmayeur A."/>
            <person name="Murphy C."/>
            <person name="Neiman D."/>
            <person name="Pearson M."/>
            <person name="Priest M."/>
            <person name="Roberts A."/>
            <person name="Saif S."/>
            <person name="Shea T."/>
            <person name="Sisk P."/>
            <person name="Stolte C."/>
            <person name="Sykes S."/>
            <person name="Wortman J."/>
            <person name="Nusbaum C."/>
            <person name="Birren B."/>
        </authorList>
    </citation>
    <scope>NUCLEOTIDE SEQUENCE [LARGE SCALE GENOMIC DNA]</scope>
    <source>
        <strain evidence="1 2">ATCC 38327</strain>
    </source>
</reference>
<organism evidence="1 2">
    <name type="scientific">Allomyces macrogynus (strain ATCC 38327)</name>
    <name type="common">Allomyces javanicus var. macrogynus</name>
    <dbReference type="NCBI Taxonomy" id="578462"/>
    <lineage>
        <taxon>Eukaryota</taxon>
        <taxon>Fungi</taxon>
        <taxon>Fungi incertae sedis</taxon>
        <taxon>Blastocladiomycota</taxon>
        <taxon>Blastocladiomycetes</taxon>
        <taxon>Blastocladiales</taxon>
        <taxon>Blastocladiaceae</taxon>
        <taxon>Allomyces</taxon>
    </lineage>
</organism>
<proteinExistence type="predicted"/>
<evidence type="ECO:0000313" key="1">
    <source>
        <dbReference type="EMBL" id="KNE66805.1"/>
    </source>
</evidence>
<accession>A0A0L0SWN1</accession>
<name>A0A0L0SWN1_ALLM3</name>
<keyword evidence="2" id="KW-1185">Reference proteome</keyword>
<gene>
    <name evidence="1" type="ORF">AMAG_19519</name>
</gene>
<dbReference type="EMBL" id="GG745351">
    <property type="protein sequence ID" value="KNE66805.1"/>
    <property type="molecule type" value="Genomic_DNA"/>
</dbReference>
<dbReference type="AlphaFoldDB" id="A0A0L0SWN1"/>